<evidence type="ECO:0000313" key="2">
    <source>
        <dbReference type="Proteomes" id="UP001156215"/>
    </source>
</evidence>
<keyword evidence="2" id="KW-1185">Reference proteome</keyword>
<dbReference type="EMBL" id="CP098242">
    <property type="protein sequence ID" value="WAW10968.1"/>
    <property type="molecule type" value="Genomic_DNA"/>
</dbReference>
<sequence length="94" mass="11088">MSKEFTIHIQAGCRIAGYISDKSRNRSVAEVFDVLEVKSDGQFRCHMVGTHFGREHNRSVFLYEHQLSWCRLPDGREFFRKSPEEKWQDIKLLA</sequence>
<dbReference type="AlphaFoldDB" id="A0A9E9M188"/>
<accession>A0A9E9M188</accession>
<dbReference type="RefSeq" id="WP_269310051.1">
    <property type="nucleotide sequence ID" value="NZ_CP098242.1"/>
</dbReference>
<dbReference type="Proteomes" id="UP001156215">
    <property type="component" value="Chromosome"/>
</dbReference>
<name>A0A9E9M188_9BURK</name>
<organism evidence="1 2">
    <name type="scientific">Oxalobacter vibrioformis</name>
    <dbReference type="NCBI Taxonomy" id="933080"/>
    <lineage>
        <taxon>Bacteria</taxon>
        <taxon>Pseudomonadati</taxon>
        <taxon>Pseudomonadota</taxon>
        <taxon>Betaproteobacteria</taxon>
        <taxon>Burkholderiales</taxon>
        <taxon>Oxalobacteraceae</taxon>
        <taxon>Oxalobacter</taxon>
    </lineage>
</organism>
<protein>
    <submittedName>
        <fullName evidence="1">Uncharacterized protein</fullName>
    </submittedName>
</protein>
<reference evidence="1" key="1">
    <citation type="journal article" date="2022" name="Front. Microbiol.">
        <title>New perspectives on an old grouping: The genomic and phenotypic variability of Oxalobacter formigenes and the implications for calcium oxalate stone prevention.</title>
        <authorList>
            <person name="Chmiel J.A."/>
            <person name="Carr C."/>
            <person name="Stuivenberg G.A."/>
            <person name="Venema R."/>
            <person name="Chanyi R.M."/>
            <person name="Al K.F."/>
            <person name="Giguere D."/>
            <person name="Say H."/>
            <person name="Akouris P.P."/>
            <person name="Dominguez Romero S.A."/>
            <person name="Kwong A."/>
            <person name="Tai V."/>
            <person name="Koval S.F."/>
            <person name="Razvi H."/>
            <person name="Bjazevic J."/>
            <person name="Burton J.P."/>
        </authorList>
    </citation>
    <scope>NUCLEOTIDE SEQUENCE</scope>
    <source>
        <strain evidence="1">WoOx3</strain>
    </source>
</reference>
<evidence type="ECO:0000313" key="1">
    <source>
        <dbReference type="EMBL" id="WAW10968.1"/>
    </source>
</evidence>
<dbReference type="KEGG" id="ovb:NB640_04860"/>
<proteinExistence type="predicted"/>
<gene>
    <name evidence="1" type="ORF">NB640_04860</name>
</gene>